<evidence type="ECO:0000313" key="7">
    <source>
        <dbReference type="EMBL" id="RAO69145.1"/>
    </source>
</evidence>
<dbReference type="RefSeq" id="XP_040733661.1">
    <property type="nucleotide sequence ID" value="XM_040877602.1"/>
</dbReference>
<dbReference type="GO" id="GO:0008270">
    <property type="term" value="F:zinc ion binding"/>
    <property type="evidence" value="ECO:0007669"/>
    <property type="project" value="InterPro"/>
</dbReference>
<gene>
    <name evidence="7" type="ORF">BHQ10_005157</name>
</gene>
<feature type="compositionally biased region" description="Polar residues" evidence="5">
    <location>
        <begin position="391"/>
        <end position="401"/>
    </location>
</feature>
<evidence type="ECO:0000256" key="5">
    <source>
        <dbReference type="SAM" id="MobiDB-lite"/>
    </source>
</evidence>
<dbReference type="GO" id="GO:0005634">
    <property type="term" value="C:nucleus"/>
    <property type="evidence" value="ECO:0007669"/>
    <property type="project" value="UniProtKB-SubCell"/>
</dbReference>
<feature type="domain" description="Xylanolytic transcriptional activator regulatory" evidence="6">
    <location>
        <begin position="187"/>
        <end position="259"/>
    </location>
</feature>
<feature type="region of interest" description="Disordered" evidence="5">
    <location>
        <begin position="101"/>
        <end position="121"/>
    </location>
</feature>
<feature type="region of interest" description="Disordered" evidence="5">
    <location>
        <begin position="527"/>
        <end position="551"/>
    </location>
</feature>
<organism evidence="7 8">
    <name type="scientific">Talaromyces amestolkiae</name>
    <dbReference type="NCBI Taxonomy" id="1196081"/>
    <lineage>
        <taxon>Eukaryota</taxon>
        <taxon>Fungi</taxon>
        <taxon>Dikarya</taxon>
        <taxon>Ascomycota</taxon>
        <taxon>Pezizomycotina</taxon>
        <taxon>Eurotiomycetes</taxon>
        <taxon>Eurotiomycetidae</taxon>
        <taxon>Eurotiales</taxon>
        <taxon>Trichocomaceae</taxon>
        <taxon>Talaromyces</taxon>
        <taxon>Talaromyces sect. Talaromyces</taxon>
    </lineage>
</organism>
<comment type="subcellular location">
    <subcellularLocation>
        <location evidence="1">Nucleus</location>
    </subcellularLocation>
</comment>
<dbReference type="PANTHER" id="PTHR31001">
    <property type="entry name" value="UNCHARACTERIZED TRANSCRIPTIONAL REGULATORY PROTEIN"/>
    <property type="match status" value="1"/>
</dbReference>
<feature type="region of interest" description="Disordered" evidence="5">
    <location>
        <begin position="1"/>
        <end position="40"/>
    </location>
</feature>
<feature type="region of interest" description="Disordered" evidence="5">
    <location>
        <begin position="301"/>
        <end position="325"/>
    </location>
</feature>
<dbReference type="GO" id="GO:0003677">
    <property type="term" value="F:DNA binding"/>
    <property type="evidence" value="ECO:0007669"/>
    <property type="project" value="InterPro"/>
</dbReference>
<evidence type="ECO:0000313" key="8">
    <source>
        <dbReference type="Proteomes" id="UP000249363"/>
    </source>
</evidence>
<keyword evidence="4" id="KW-0539">Nucleus</keyword>
<keyword evidence="3" id="KW-0804">Transcription</keyword>
<dbReference type="STRING" id="1196081.A0A364L027"/>
<dbReference type="Pfam" id="PF04082">
    <property type="entry name" value="Fungal_trans"/>
    <property type="match status" value="1"/>
</dbReference>
<sequence>MTTNSSSAGPTRPSRLLCRYSNTPPSRQRRKRKAGSDQSDVLSETLLERLRAHEAALLNAGIPFQSFDEGHDAAAKDDAGTFDNGAIQSLPNTFYQRDDSFQATKRHQDSRPISSSPGLPNAVERLQTQPKFPIRQAIEGEPQQEHQQPHRGVLLSEDGGKRYYEHGFIGIMGQETSMFHNSDRYSLWTVMGSTIRMAQSQGLHRDGASLELSPFKVEMRRRLWWYIVSLDQRLSELVGAESCLPQSTDTMLPCNCNDADLEPDMTGAPTERSGATEMTFCQAKYEIVRYLYERGSISSLDRKSGEGEGKGDGGTGSNDSGSGSLKRSLTDLKSFLEENYLRFCDPVVPVQFLATMVTRSTICKLMQMALHRIARPPDIRPPANTAAPIATSGQPQPATPTNEPFQLASRNLEYDNLIHSSRSLRGFLWYVRFFIPWGAPVYVLKTLAGRGDWDQAMQSAWSQIEELYEHHYEYIESDTDIHLLIGELTLQAWAVRENFLKTVAESGMNAKWSSTLPQMVPVLHQKHRLRQQQQQQQQRHQHQHHSQQSLNKYCNIPNDGPYLGDFSNLDPLLSCLPDFIDPLFVPGEWANWTS</sequence>
<comment type="caution">
    <text evidence="7">The sequence shown here is derived from an EMBL/GenBank/DDBJ whole genome shotgun (WGS) entry which is preliminary data.</text>
</comment>
<evidence type="ECO:0000256" key="4">
    <source>
        <dbReference type="ARBA" id="ARBA00023242"/>
    </source>
</evidence>
<dbReference type="EMBL" id="MIKG01000009">
    <property type="protein sequence ID" value="RAO69145.1"/>
    <property type="molecule type" value="Genomic_DNA"/>
</dbReference>
<dbReference type="Proteomes" id="UP000249363">
    <property type="component" value="Unassembled WGS sequence"/>
</dbReference>
<dbReference type="GeneID" id="63794373"/>
<dbReference type="OrthoDB" id="435881at2759"/>
<dbReference type="InterPro" id="IPR050613">
    <property type="entry name" value="Sec_Metabolite_Reg"/>
</dbReference>
<protein>
    <recommendedName>
        <fullName evidence="6">Xylanolytic transcriptional activator regulatory domain-containing protein</fullName>
    </recommendedName>
</protein>
<evidence type="ECO:0000256" key="2">
    <source>
        <dbReference type="ARBA" id="ARBA00023015"/>
    </source>
</evidence>
<feature type="compositionally biased region" description="Basic and acidic residues" evidence="5">
    <location>
        <begin position="101"/>
        <end position="110"/>
    </location>
</feature>
<keyword evidence="2" id="KW-0805">Transcription regulation</keyword>
<dbReference type="SMART" id="SM00906">
    <property type="entry name" value="Fungal_trans"/>
    <property type="match status" value="1"/>
</dbReference>
<dbReference type="CDD" id="cd12148">
    <property type="entry name" value="fungal_TF_MHR"/>
    <property type="match status" value="1"/>
</dbReference>
<keyword evidence="8" id="KW-1185">Reference proteome</keyword>
<evidence type="ECO:0000259" key="6">
    <source>
        <dbReference type="SMART" id="SM00906"/>
    </source>
</evidence>
<reference evidence="7 8" key="1">
    <citation type="journal article" date="2017" name="Biotechnol. Biofuels">
        <title>Differential beta-glucosidase expression as a function of carbon source availability in Talaromyces amestolkiae: a genomic and proteomic approach.</title>
        <authorList>
            <person name="de Eugenio L.I."/>
            <person name="Mendez-Liter J.A."/>
            <person name="Nieto-Dominguez M."/>
            <person name="Alonso L."/>
            <person name="Gil-Munoz J."/>
            <person name="Barriuso J."/>
            <person name="Prieto A."/>
            <person name="Martinez M.J."/>
        </authorList>
    </citation>
    <scope>NUCLEOTIDE SEQUENCE [LARGE SCALE GENOMIC DNA]</scope>
    <source>
        <strain evidence="7 8">CIB</strain>
    </source>
</reference>
<feature type="compositionally biased region" description="Basic and acidic residues" evidence="5">
    <location>
        <begin position="301"/>
        <end position="311"/>
    </location>
</feature>
<dbReference type="PANTHER" id="PTHR31001:SF85">
    <property type="entry name" value="ZN(II)2CYS6 TRANSCRIPTION FACTOR (EUROFUNG)"/>
    <property type="match status" value="1"/>
</dbReference>
<dbReference type="AlphaFoldDB" id="A0A364L027"/>
<dbReference type="InterPro" id="IPR007219">
    <property type="entry name" value="XnlR_reg_dom"/>
</dbReference>
<name>A0A364L027_TALAM</name>
<proteinExistence type="predicted"/>
<dbReference type="GO" id="GO:0006351">
    <property type="term" value="P:DNA-templated transcription"/>
    <property type="evidence" value="ECO:0007669"/>
    <property type="project" value="InterPro"/>
</dbReference>
<feature type="region of interest" description="Disordered" evidence="5">
    <location>
        <begin position="377"/>
        <end position="401"/>
    </location>
</feature>
<accession>A0A364L027</accession>
<evidence type="ECO:0000256" key="1">
    <source>
        <dbReference type="ARBA" id="ARBA00004123"/>
    </source>
</evidence>
<evidence type="ECO:0000256" key="3">
    <source>
        <dbReference type="ARBA" id="ARBA00023163"/>
    </source>
</evidence>